<name>A0A934ST91_9BURK</name>
<reference evidence="1" key="1">
    <citation type="submission" date="2021-01" db="EMBL/GenBank/DDBJ databases">
        <title>Genome sequence of strain Noviherbaspirillum sp. DKR-6.</title>
        <authorList>
            <person name="Chaudhary D.K."/>
        </authorList>
    </citation>
    <scope>NUCLEOTIDE SEQUENCE</scope>
    <source>
        <strain evidence="1">DKR-6</strain>
    </source>
</reference>
<dbReference type="RefSeq" id="WP_200591796.1">
    <property type="nucleotide sequence ID" value="NZ_JAEPBG010000003.1"/>
</dbReference>
<keyword evidence="2" id="KW-1185">Reference proteome</keyword>
<evidence type="ECO:0008006" key="3">
    <source>
        <dbReference type="Google" id="ProtNLM"/>
    </source>
</evidence>
<dbReference type="Proteomes" id="UP000622890">
    <property type="component" value="Unassembled WGS sequence"/>
</dbReference>
<accession>A0A934ST91</accession>
<gene>
    <name evidence="1" type="ORF">JJB74_10485</name>
</gene>
<protein>
    <recommendedName>
        <fullName evidence="3">Helix-turn-helix domain-containing protein</fullName>
    </recommendedName>
</protein>
<evidence type="ECO:0000313" key="1">
    <source>
        <dbReference type="EMBL" id="MBK4735035.1"/>
    </source>
</evidence>
<organism evidence="1 2">
    <name type="scientific">Noviherbaspirillum pedocola</name>
    <dbReference type="NCBI Taxonomy" id="2801341"/>
    <lineage>
        <taxon>Bacteria</taxon>
        <taxon>Pseudomonadati</taxon>
        <taxon>Pseudomonadota</taxon>
        <taxon>Betaproteobacteria</taxon>
        <taxon>Burkholderiales</taxon>
        <taxon>Oxalobacteraceae</taxon>
        <taxon>Noviherbaspirillum</taxon>
    </lineage>
</organism>
<evidence type="ECO:0000313" key="2">
    <source>
        <dbReference type="Proteomes" id="UP000622890"/>
    </source>
</evidence>
<proteinExistence type="predicted"/>
<dbReference type="AlphaFoldDB" id="A0A934ST91"/>
<dbReference type="EMBL" id="JAEPBG010000003">
    <property type="protein sequence ID" value="MBK4735035.1"/>
    <property type="molecule type" value="Genomic_DNA"/>
</dbReference>
<comment type="caution">
    <text evidence="1">The sequence shown here is derived from an EMBL/GenBank/DDBJ whole genome shotgun (WGS) entry which is preliminary data.</text>
</comment>
<sequence length="114" mass="12858">MAANQIRAGKLRMPELGHKQPASLLDRLLERREQLDRSSDSTRWQTHRAAALGLNDPTAAARTLKVAPGRVNRLIRSGAVRLYPVDERYRYVRVKEVKQALEDELAGLRDESAA</sequence>